<dbReference type="PANTHER" id="PTHR48078">
    <property type="entry name" value="THREONINE DEHYDRATASE, MITOCHONDRIAL-RELATED"/>
    <property type="match status" value="1"/>
</dbReference>
<comment type="caution">
    <text evidence="8">The sequence shown here is derived from an EMBL/GenBank/DDBJ whole genome shotgun (WGS) entry which is preliminary data.</text>
</comment>
<dbReference type="PANTHER" id="PTHR48078:SF2">
    <property type="entry name" value="CATABOLIC L-SERINE_THREONINE DEHYDRATASE"/>
    <property type="match status" value="1"/>
</dbReference>
<dbReference type="AlphaFoldDB" id="A0A102LDJ9"/>
<comment type="similarity">
    <text evidence="2">Belongs to the serine/threonine dehydratase family.</text>
</comment>
<dbReference type="Gene3D" id="3.40.50.1100">
    <property type="match status" value="2"/>
</dbReference>
<dbReference type="GO" id="GO:0004794">
    <property type="term" value="F:threonine deaminase activity"/>
    <property type="evidence" value="ECO:0007669"/>
    <property type="project" value="TreeGrafter"/>
</dbReference>
<dbReference type="EMBL" id="LOTN01000024">
    <property type="protein sequence ID" value="KUZ91611.1"/>
    <property type="molecule type" value="Genomic_DNA"/>
</dbReference>
<evidence type="ECO:0000256" key="5">
    <source>
        <dbReference type="ARBA" id="ARBA00023239"/>
    </source>
</evidence>
<dbReference type="Proteomes" id="UP000065521">
    <property type="component" value="Unassembled WGS sequence"/>
</dbReference>
<keyword evidence="5" id="KW-0456">Lyase</keyword>
<dbReference type="GO" id="GO:0006565">
    <property type="term" value="P:L-serine catabolic process"/>
    <property type="evidence" value="ECO:0007669"/>
    <property type="project" value="TreeGrafter"/>
</dbReference>
<evidence type="ECO:0000256" key="6">
    <source>
        <dbReference type="ARBA" id="ARBA00049406"/>
    </source>
</evidence>
<dbReference type="PROSITE" id="PS00165">
    <property type="entry name" value="DEHYDRATASE_SER_THR"/>
    <property type="match status" value="1"/>
</dbReference>
<evidence type="ECO:0000259" key="7">
    <source>
        <dbReference type="Pfam" id="PF00291"/>
    </source>
</evidence>
<dbReference type="GO" id="GO:0006567">
    <property type="term" value="P:L-threonine catabolic process"/>
    <property type="evidence" value="ECO:0007669"/>
    <property type="project" value="TreeGrafter"/>
</dbReference>
<dbReference type="InterPro" id="IPR001926">
    <property type="entry name" value="TrpB-like_PALP"/>
</dbReference>
<evidence type="ECO:0000313" key="9">
    <source>
        <dbReference type="Proteomes" id="UP000065521"/>
    </source>
</evidence>
<accession>A0A102LDJ9</accession>
<evidence type="ECO:0000256" key="4">
    <source>
        <dbReference type="ARBA" id="ARBA00022898"/>
    </source>
</evidence>
<keyword evidence="4" id="KW-0663">Pyridoxal phosphate</keyword>
<reference evidence="8 9" key="1">
    <citation type="submission" date="2015-11" db="EMBL/GenBank/DDBJ databases">
        <title>Expanding the genomic diversity of Burkholderia species for the development of highly accurate diagnostics.</title>
        <authorList>
            <person name="Sahl J."/>
            <person name="Keim P."/>
            <person name="Wagner D."/>
        </authorList>
    </citation>
    <scope>NUCLEOTIDE SEQUENCE [LARGE SCALE GENOMIC DNA]</scope>
    <source>
        <strain evidence="8 9">RF32-BP4</strain>
    </source>
</reference>
<name>A0A102LDJ9_9BURK</name>
<feature type="domain" description="Tryptophan synthase beta chain-like PALP" evidence="7">
    <location>
        <begin position="4"/>
        <end position="289"/>
    </location>
</feature>
<dbReference type="SUPFAM" id="SSF53686">
    <property type="entry name" value="Tryptophan synthase beta subunit-like PLP-dependent enzymes"/>
    <property type="match status" value="1"/>
</dbReference>
<evidence type="ECO:0000256" key="1">
    <source>
        <dbReference type="ARBA" id="ARBA00001933"/>
    </source>
</evidence>
<dbReference type="GO" id="GO:0009097">
    <property type="term" value="P:isoleucine biosynthetic process"/>
    <property type="evidence" value="ECO:0007669"/>
    <property type="project" value="TreeGrafter"/>
</dbReference>
<gene>
    <name evidence="8" type="ORF">WI38_12765</name>
</gene>
<comment type="cofactor">
    <cofactor evidence="1">
        <name>pyridoxal 5'-phosphate</name>
        <dbReference type="ChEBI" id="CHEBI:597326"/>
    </cofactor>
</comment>
<dbReference type="InterPro" id="IPR050147">
    <property type="entry name" value="Ser/Thr_Dehydratase"/>
</dbReference>
<dbReference type="GO" id="GO:0030170">
    <property type="term" value="F:pyridoxal phosphate binding"/>
    <property type="evidence" value="ECO:0007669"/>
    <property type="project" value="InterPro"/>
</dbReference>
<protein>
    <recommendedName>
        <fullName evidence="3">L-serine ammonia-lyase</fullName>
        <ecNumber evidence="3">4.3.1.17</ecNumber>
    </recommendedName>
</protein>
<comment type="catalytic activity">
    <reaction evidence="6">
        <text>L-serine = pyruvate + NH4(+)</text>
        <dbReference type="Rhea" id="RHEA:19169"/>
        <dbReference type="ChEBI" id="CHEBI:15361"/>
        <dbReference type="ChEBI" id="CHEBI:28938"/>
        <dbReference type="ChEBI" id="CHEBI:33384"/>
        <dbReference type="EC" id="4.3.1.17"/>
    </reaction>
</comment>
<dbReference type="InterPro" id="IPR036052">
    <property type="entry name" value="TrpB-like_PALP_sf"/>
</dbReference>
<dbReference type="EC" id="4.3.1.17" evidence="3"/>
<evidence type="ECO:0000256" key="3">
    <source>
        <dbReference type="ARBA" id="ARBA00012093"/>
    </source>
</evidence>
<evidence type="ECO:0000256" key="2">
    <source>
        <dbReference type="ARBA" id="ARBA00010869"/>
    </source>
</evidence>
<dbReference type="RefSeq" id="WP_059632937.1">
    <property type="nucleotide sequence ID" value="NZ_LOTK01000001.1"/>
</dbReference>
<evidence type="ECO:0000313" key="8">
    <source>
        <dbReference type="EMBL" id="KUZ91611.1"/>
    </source>
</evidence>
<dbReference type="Pfam" id="PF00291">
    <property type="entry name" value="PALP"/>
    <property type="match status" value="1"/>
</dbReference>
<proteinExistence type="inferred from homology"/>
<organism evidence="8 9">
    <name type="scientific">Burkholderia ubonensis</name>
    <dbReference type="NCBI Taxonomy" id="101571"/>
    <lineage>
        <taxon>Bacteria</taxon>
        <taxon>Pseudomonadati</taxon>
        <taxon>Pseudomonadota</taxon>
        <taxon>Betaproteobacteria</taxon>
        <taxon>Burkholderiales</taxon>
        <taxon>Burkholderiaceae</taxon>
        <taxon>Burkholderia</taxon>
        <taxon>Burkholderia cepacia complex</taxon>
    </lineage>
</organism>
<dbReference type="InterPro" id="IPR000634">
    <property type="entry name" value="Ser/Thr_deHydtase_PyrdxlP-BS"/>
</dbReference>
<dbReference type="GO" id="GO:0003941">
    <property type="term" value="F:L-serine ammonia-lyase activity"/>
    <property type="evidence" value="ECO:0007669"/>
    <property type="project" value="UniProtKB-EC"/>
</dbReference>
<sequence length="317" mass="32859">MPLHIQTPYLRSQAASRRLGKDVLLKIEAMQPSGSFKLRGVGAVCDARRAAGARRFVSSSGGNAGIAVAYAGRELGVPVLVVVPESASVRARELIRVEGAELVVHGASWAEANAYAQSVLGPHDAFVHPFDDPVLWQGHATMIDEMAAAGPKPDAVVLAVGGGGLLCGVLEGLARNGWRDVPVVAVETEGADCYARSVALGRPVELPEITSVATSLGAKRPCDAALEWATRHAIDTVVVSDAAAVAASLRFLDEHRIVVEPACGAALAALDTATPALAAASRIAVIVCGGVTATVEHLHALSSRGDDGRRREREGGR</sequence>